<evidence type="ECO:0000313" key="2">
    <source>
        <dbReference type="EMBL" id="KII70982.1"/>
    </source>
</evidence>
<feature type="transmembrane region" description="Helical" evidence="1">
    <location>
        <begin position="74"/>
        <end position="94"/>
    </location>
</feature>
<dbReference type="EMBL" id="JWZT01001897">
    <property type="protein sequence ID" value="KII70982.1"/>
    <property type="molecule type" value="Genomic_DNA"/>
</dbReference>
<evidence type="ECO:0000313" key="3">
    <source>
        <dbReference type="Proteomes" id="UP000031668"/>
    </source>
</evidence>
<evidence type="ECO:0000256" key="1">
    <source>
        <dbReference type="SAM" id="Phobius"/>
    </source>
</evidence>
<protein>
    <submittedName>
        <fullName evidence="2">Uncharacterized protein</fullName>
    </submittedName>
</protein>
<keyword evidence="3" id="KW-1185">Reference proteome</keyword>
<gene>
    <name evidence="2" type="ORF">RF11_03908</name>
</gene>
<comment type="caution">
    <text evidence="2">The sequence shown here is derived from an EMBL/GenBank/DDBJ whole genome shotgun (WGS) entry which is preliminary data.</text>
</comment>
<organism evidence="2 3">
    <name type="scientific">Thelohanellus kitauei</name>
    <name type="common">Myxosporean</name>
    <dbReference type="NCBI Taxonomy" id="669202"/>
    <lineage>
        <taxon>Eukaryota</taxon>
        <taxon>Metazoa</taxon>
        <taxon>Cnidaria</taxon>
        <taxon>Myxozoa</taxon>
        <taxon>Myxosporea</taxon>
        <taxon>Bivalvulida</taxon>
        <taxon>Platysporina</taxon>
        <taxon>Myxobolidae</taxon>
        <taxon>Thelohanellus</taxon>
    </lineage>
</organism>
<dbReference type="AlphaFoldDB" id="A0A0C2NAN7"/>
<dbReference type="Proteomes" id="UP000031668">
    <property type="component" value="Unassembled WGS sequence"/>
</dbReference>
<keyword evidence="1" id="KW-1133">Transmembrane helix</keyword>
<reference evidence="2 3" key="1">
    <citation type="journal article" date="2014" name="Genome Biol. Evol.">
        <title>The genome of the myxosporean Thelohanellus kitauei shows adaptations to nutrient acquisition within its fish host.</title>
        <authorList>
            <person name="Yang Y."/>
            <person name="Xiong J."/>
            <person name="Zhou Z."/>
            <person name="Huo F."/>
            <person name="Miao W."/>
            <person name="Ran C."/>
            <person name="Liu Y."/>
            <person name="Zhang J."/>
            <person name="Feng J."/>
            <person name="Wang M."/>
            <person name="Wang M."/>
            <person name="Wang L."/>
            <person name="Yao B."/>
        </authorList>
    </citation>
    <scope>NUCLEOTIDE SEQUENCE [LARGE SCALE GENOMIC DNA]</scope>
    <source>
        <strain evidence="2">Wuqing</strain>
    </source>
</reference>
<keyword evidence="1" id="KW-0472">Membrane</keyword>
<keyword evidence="1" id="KW-0812">Transmembrane</keyword>
<proteinExistence type="predicted"/>
<accession>A0A0C2NAN7</accession>
<sequence>MSILSDERFSILQMIQFIEDLLYKNMFEAKKYGIVINFFSGDRSYIGIKSKHLPCYDLYETIRLEVCEEFRYEFSLIILRTYFIQYLLFLYVIILSKNKKPASLV</sequence>
<name>A0A0C2NAN7_THEKT</name>